<keyword evidence="3" id="KW-1185">Reference proteome</keyword>
<reference evidence="2 3" key="1">
    <citation type="submission" date="2019-08" db="EMBL/GenBank/DDBJ databases">
        <title>Genomes of Antarctic Bizionia species.</title>
        <authorList>
            <person name="Bowman J.P."/>
        </authorList>
    </citation>
    <scope>NUCLEOTIDE SEQUENCE [LARGE SCALE GENOMIC DNA]</scope>
    <source>
        <strain evidence="2 3">ADA-4</strain>
    </source>
</reference>
<sequence length="491" mass="53451">MDESFLKRIIKPGNNYNKYFGSSCGSTFLGNGNTDLSISIMAEWVEKYKHQVKELALAEFSNLPLYQTINKVYNFAHDHFQYKLDGNDQQIRSPYCSWLDRKNGIDCKSYSVLVSCILSNLGIVHFLRKTKQPGYAPESFSHVYVVIPEDQKSKSLKNGYFIIDATIHTNIELPFLQAKDKIMSKVGLPHYGLGFAAKQPLGCGCTDPANGLGYANFGNDEDVIFPAHGLGAGEVSNAVGQFAEGALTDYLSNIENQGWFNSTFGSVFSNGFNFSCWGASYNPTQAKDVAKMKMQGNATLLTTRPTQASFNAFLNNVIIEIGAANTSSMQKNLANCTREGYTLEKELLIDFMQKAFTALRSSGYRLDPLQTGVIASTPDQNINNWIQQNSWNFKYTTYKLTAPAVSTPVIIPTNPSTPGSDQGTVFPSPSYPGTGINPNGGNGNTGTDTGNGGYTPPKTQTAGVGKVLAGLTIAAIAGKLYMDSKKPKAKK</sequence>
<dbReference type="AlphaFoldDB" id="A0A5D0RBR3"/>
<proteinExistence type="predicted"/>
<feature type="compositionally biased region" description="Gly residues" evidence="1">
    <location>
        <begin position="438"/>
        <end position="453"/>
    </location>
</feature>
<feature type="compositionally biased region" description="Polar residues" evidence="1">
    <location>
        <begin position="414"/>
        <end position="427"/>
    </location>
</feature>
<dbReference type="OrthoDB" id="1154186at2"/>
<comment type="caution">
    <text evidence="2">The sequence shown here is derived from an EMBL/GenBank/DDBJ whole genome shotgun (WGS) entry which is preliminary data.</text>
</comment>
<gene>
    <name evidence="2" type="ORF">ES674_00670</name>
</gene>
<dbReference type="RefSeq" id="WP_148402064.1">
    <property type="nucleotide sequence ID" value="NZ_VSKK01000001.1"/>
</dbReference>
<name>A0A5D0RBR3_9FLAO</name>
<evidence type="ECO:0000313" key="2">
    <source>
        <dbReference type="EMBL" id="TYB78326.1"/>
    </source>
</evidence>
<protein>
    <submittedName>
        <fullName evidence="2">Uncharacterized protein</fullName>
    </submittedName>
</protein>
<evidence type="ECO:0000313" key="3">
    <source>
        <dbReference type="Proteomes" id="UP000323720"/>
    </source>
</evidence>
<evidence type="ECO:0000256" key="1">
    <source>
        <dbReference type="SAM" id="MobiDB-lite"/>
    </source>
</evidence>
<accession>A0A5D0RBR3</accession>
<dbReference type="EMBL" id="VSKK01000001">
    <property type="protein sequence ID" value="TYB78326.1"/>
    <property type="molecule type" value="Genomic_DNA"/>
</dbReference>
<organism evidence="2 3">
    <name type="scientific">Bizionia myxarmorum</name>
    <dbReference type="NCBI Taxonomy" id="291186"/>
    <lineage>
        <taxon>Bacteria</taxon>
        <taxon>Pseudomonadati</taxon>
        <taxon>Bacteroidota</taxon>
        <taxon>Flavobacteriia</taxon>
        <taxon>Flavobacteriales</taxon>
        <taxon>Flavobacteriaceae</taxon>
        <taxon>Bizionia</taxon>
    </lineage>
</organism>
<dbReference type="Proteomes" id="UP000323720">
    <property type="component" value="Unassembled WGS sequence"/>
</dbReference>
<feature type="region of interest" description="Disordered" evidence="1">
    <location>
        <begin position="414"/>
        <end position="461"/>
    </location>
</feature>